<evidence type="ECO:0000313" key="4">
    <source>
        <dbReference type="EMBL" id="TEB11567.1"/>
    </source>
</evidence>
<evidence type="ECO:0000256" key="1">
    <source>
        <dbReference type="SAM" id="Coils"/>
    </source>
</evidence>
<proteinExistence type="predicted"/>
<protein>
    <submittedName>
        <fullName evidence="4">Uncharacterized protein</fullName>
    </submittedName>
</protein>
<comment type="caution">
    <text evidence="4">The sequence shown here is derived from an EMBL/GenBank/DDBJ whole genome shotgun (WGS) entry which is preliminary data.</text>
</comment>
<dbReference type="AlphaFoldDB" id="A0A4Y7RTJ3"/>
<name>A0A4Y7RTJ3_9FIRM</name>
<dbReference type="Pfam" id="PF02591">
    <property type="entry name" value="Zn_ribbon_9"/>
    <property type="match status" value="1"/>
</dbReference>
<reference evidence="4 5" key="1">
    <citation type="journal article" date="2018" name="Environ. Microbiol.">
        <title>Novel energy conservation strategies and behaviour of Pelotomaculum schinkii driving syntrophic propionate catabolism.</title>
        <authorList>
            <person name="Hidalgo-Ahumada C.A.P."/>
            <person name="Nobu M.K."/>
            <person name="Narihiro T."/>
            <person name="Tamaki H."/>
            <person name="Liu W.T."/>
            <person name="Kamagata Y."/>
            <person name="Stams A.J.M."/>
            <person name="Imachi H."/>
            <person name="Sousa D.Z."/>
        </authorList>
    </citation>
    <scope>NUCLEOTIDE SEQUENCE [LARGE SCALE GENOMIC DNA]</scope>
    <source>
        <strain evidence="4 5">MGP</strain>
    </source>
</reference>
<dbReference type="Gene3D" id="1.10.287.1490">
    <property type="match status" value="1"/>
</dbReference>
<dbReference type="InterPro" id="IPR056003">
    <property type="entry name" value="CT398_CC_hairpin"/>
</dbReference>
<dbReference type="InterPro" id="IPR003743">
    <property type="entry name" value="Zf-RING_7"/>
</dbReference>
<keyword evidence="5" id="KW-1185">Reference proteome</keyword>
<dbReference type="Proteomes" id="UP000297597">
    <property type="component" value="Unassembled WGS sequence"/>
</dbReference>
<dbReference type="Pfam" id="PF24481">
    <property type="entry name" value="CT398_CC"/>
    <property type="match status" value="1"/>
</dbReference>
<dbReference type="EMBL" id="QFFZ01000013">
    <property type="protein sequence ID" value="TEB11567.1"/>
    <property type="molecule type" value="Genomic_DNA"/>
</dbReference>
<feature type="coiled-coil region" evidence="1">
    <location>
        <begin position="93"/>
        <end position="145"/>
    </location>
</feature>
<feature type="domain" description="C4-type zinc ribbon" evidence="2">
    <location>
        <begin position="200"/>
        <end position="232"/>
    </location>
</feature>
<sequence>MPDLKQLWEIQLLDGQRRALEQKLREGQISGELRTLKTDIEQGRIIFNKLKEEYNLLKKLKKMKEMDVATANEQKKSLGEKLYGGLITNPKEVNSSNKKLESLDEKVKKTEDEILSIMEQQDTLRARLEEMSAELSKKAEDYRRKHGTLLASQEKVRQLLAQIPLSRQKMLERVDNGLWQKYTELQKKVNDPLAKVEKATCMGCRVNIPFHDMRLLKQGDGLVFCSRCGRMLYWDKQG</sequence>
<organism evidence="4 5">
    <name type="scientific">Pelotomaculum propionicicum</name>
    <dbReference type="NCBI Taxonomy" id="258475"/>
    <lineage>
        <taxon>Bacteria</taxon>
        <taxon>Bacillati</taxon>
        <taxon>Bacillota</taxon>
        <taxon>Clostridia</taxon>
        <taxon>Eubacteriales</taxon>
        <taxon>Desulfotomaculaceae</taxon>
        <taxon>Pelotomaculum</taxon>
    </lineage>
</organism>
<gene>
    <name evidence="4" type="ORF">Pmgp_01585</name>
</gene>
<feature type="domain" description="CT398-like coiled coil hairpin" evidence="3">
    <location>
        <begin position="11"/>
        <end position="187"/>
    </location>
</feature>
<dbReference type="RefSeq" id="WP_134213460.1">
    <property type="nucleotide sequence ID" value="NZ_QFFZ01000013.1"/>
</dbReference>
<dbReference type="OrthoDB" id="9795058at2"/>
<evidence type="ECO:0000313" key="5">
    <source>
        <dbReference type="Proteomes" id="UP000297597"/>
    </source>
</evidence>
<evidence type="ECO:0000259" key="2">
    <source>
        <dbReference type="Pfam" id="PF02591"/>
    </source>
</evidence>
<evidence type="ECO:0000259" key="3">
    <source>
        <dbReference type="Pfam" id="PF24481"/>
    </source>
</evidence>
<keyword evidence="1" id="KW-0175">Coiled coil</keyword>
<accession>A0A4Y7RTJ3</accession>